<keyword evidence="1" id="KW-0472">Membrane</keyword>
<feature type="transmembrane region" description="Helical" evidence="1">
    <location>
        <begin position="292"/>
        <end position="310"/>
    </location>
</feature>
<sequence>MAVWRGLKIGFTIIGTTIGAGFASGREMWEFFTSYGRDSQYSLSLAMVLFFVTVTIVLWMSAKPGISNYYGILRKLMGKRLASIFDILTMLYLLSMSIVMFAGSGATFSEWNFSYAFGVFFIALMVFLVLLFDVDGLMSIQSFIIPILTGVLLFVYIKFLTGDYEGAQTILGNGYVSWPSGITYAALNVVPLIAVVSTLGKELRSKKEIWVSSIVSTGGLALIAILMNSSLLKAGHEIGLYEIPLFALLKGYPTAMIVVVSVILWFAIYTTALSGVYGIVSRISSWFKSPNWLISLVLILIMIPLSNFGFSTLVAVLYPIYGVLNLFVLALIILYPISYKTER</sequence>
<feature type="transmembrane region" description="Helical" evidence="1">
    <location>
        <begin position="113"/>
        <end position="131"/>
    </location>
</feature>
<keyword evidence="1" id="KW-1133">Transmembrane helix</keyword>
<organism evidence="2 3">
    <name type="scientific">Ammoniphilus resinae</name>
    <dbReference type="NCBI Taxonomy" id="861532"/>
    <lineage>
        <taxon>Bacteria</taxon>
        <taxon>Bacillati</taxon>
        <taxon>Bacillota</taxon>
        <taxon>Bacilli</taxon>
        <taxon>Bacillales</taxon>
        <taxon>Paenibacillaceae</taxon>
        <taxon>Aneurinibacillus group</taxon>
        <taxon>Ammoniphilus</taxon>
    </lineage>
</organism>
<dbReference type="PANTHER" id="PTHR37814:SF1">
    <property type="entry name" value="MEMBRANE PROTEIN"/>
    <property type="match status" value="1"/>
</dbReference>
<evidence type="ECO:0000313" key="2">
    <source>
        <dbReference type="EMBL" id="MBP1932324.1"/>
    </source>
</evidence>
<keyword evidence="3" id="KW-1185">Reference proteome</keyword>
<protein>
    <submittedName>
        <fullName evidence="2">Membrane protein YkvI</fullName>
    </submittedName>
</protein>
<evidence type="ECO:0000256" key="1">
    <source>
        <dbReference type="SAM" id="Phobius"/>
    </source>
</evidence>
<feature type="transmembrane region" description="Helical" evidence="1">
    <location>
        <begin position="41"/>
        <end position="60"/>
    </location>
</feature>
<name>A0ABS4GPY2_9BACL</name>
<dbReference type="Proteomes" id="UP001519343">
    <property type="component" value="Unassembled WGS sequence"/>
</dbReference>
<feature type="transmembrane region" description="Helical" evidence="1">
    <location>
        <begin position="81"/>
        <end position="101"/>
    </location>
</feature>
<feature type="transmembrane region" description="Helical" evidence="1">
    <location>
        <begin position="252"/>
        <end position="280"/>
    </location>
</feature>
<accession>A0ABS4GPY2</accession>
<feature type="transmembrane region" description="Helical" evidence="1">
    <location>
        <begin position="316"/>
        <end position="337"/>
    </location>
</feature>
<evidence type="ECO:0000313" key="3">
    <source>
        <dbReference type="Proteomes" id="UP001519343"/>
    </source>
</evidence>
<proteinExistence type="predicted"/>
<reference evidence="2 3" key="1">
    <citation type="submission" date="2021-03" db="EMBL/GenBank/DDBJ databases">
        <title>Genomic Encyclopedia of Type Strains, Phase IV (KMG-IV): sequencing the most valuable type-strain genomes for metagenomic binning, comparative biology and taxonomic classification.</title>
        <authorList>
            <person name="Goeker M."/>
        </authorList>
    </citation>
    <scope>NUCLEOTIDE SEQUENCE [LARGE SCALE GENOMIC DNA]</scope>
    <source>
        <strain evidence="2 3">DSM 24738</strain>
    </source>
</reference>
<feature type="transmembrane region" description="Helical" evidence="1">
    <location>
        <begin position="143"/>
        <end position="161"/>
    </location>
</feature>
<dbReference type="InterPro" id="IPR038728">
    <property type="entry name" value="YkvI-like"/>
</dbReference>
<keyword evidence="1" id="KW-0812">Transmembrane</keyword>
<feature type="transmembrane region" description="Helical" evidence="1">
    <location>
        <begin position="181"/>
        <end position="200"/>
    </location>
</feature>
<dbReference type="PANTHER" id="PTHR37814">
    <property type="entry name" value="CONSERVED MEMBRANE PROTEIN"/>
    <property type="match status" value="1"/>
</dbReference>
<gene>
    <name evidence="2" type="ORF">J2Z37_002325</name>
</gene>
<dbReference type="EMBL" id="JAGGKT010000006">
    <property type="protein sequence ID" value="MBP1932324.1"/>
    <property type="molecule type" value="Genomic_DNA"/>
</dbReference>
<comment type="caution">
    <text evidence="2">The sequence shown here is derived from an EMBL/GenBank/DDBJ whole genome shotgun (WGS) entry which is preliminary data.</text>
</comment>
<feature type="transmembrane region" description="Helical" evidence="1">
    <location>
        <begin position="209"/>
        <end position="232"/>
    </location>
</feature>
<dbReference type="RefSeq" id="WP_209810381.1">
    <property type="nucleotide sequence ID" value="NZ_JAGGKT010000006.1"/>
</dbReference>